<name>A0A117MNZ3_9ACTN</name>
<feature type="transmembrane region" description="Helical" evidence="7">
    <location>
        <begin position="793"/>
        <end position="815"/>
    </location>
</feature>
<feature type="transmembrane region" description="Helical" evidence="7">
    <location>
        <begin position="400"/>
        <end position="420"/>
    </location>
</feature>
<feature type="transmembrane region" description="Helical" evidence="7">
    <location>
        <begin position="482"/>
        <end position="501"/>
    </location>
</feature>
<dbReference type="GO" id="GO:0005886">
    <property type="term" value="C:plasma membrane"/>
    <property type="evidence" value="ECO:0007669"/>
    <property type="project" value="UniProtKB-SubCell"/>
</dbReference>
<evidence type="ECO:0000256" key="4">
    <source>
        <dbReference type="ARBA" id="ARBA00022989"/>
    </source>
</evidence>
<feature type="transmembrane region" description="Helical" evidence="7">
    <location>
        <begin position="751"/>
        <end position="773"/>
    </location>
</feature>
<dbReference type="Proteomes" id="UP000053244">
    <property type="component" value="Unassembled WGS sequence"/>
</dbReference>
<keyword evidence="4 7" id="KW-1133">Transmembrane helix</keyword>
<dbReference type="EMBL" id="LLZH01000294">
    <property type="protein sequence ID" value="KUL27817.1"/>
    <property type="molecule type" value="Genomic_DNA"/>
</dbReference>
<evidence type="ECO:0000313" key="10">
    <source>
        <dbReference type="Proteomes" id="UP000053244"/>
    </source>
</evidence>
<dbReference type="PANTHER" id="PTHR30572">
    <property type="entry name" value="MEMBRANE COMPONENT OF TRANSPORTER-RELATED"/>
    <property type="match status" value="1"/>
</dbReference>
<feature type="transmembrane region" description="Helical" evidence="7">
    <location>
        <begin position="310"/>
        <end position="331"/>
    </location>
</feature>
<keyword evidence="5 7" id="KW-0472">Membrane</keyword>
<feature type="domain" description="ABC3 transporter permease C-terminal" evidence="8">
    <location>
        <begin position="261"/>
        <end position="379"/>
    </location>
</feature>
<feature type="transmembrane region" description="Helical" evidence="7">
    <location>
        <begin position="261"/>
        <end position="281"/>
    </location>
</feature>
<protein>
    <submittedName>
        <fullName evidence="9">Permease</fullName>
    </submittedName>
</protein>
<evidence type="ECO:0000256" key="6">
    <source>
        <dbReference type="ARBA" id="ARBA00038076"/>
    </source>
</evidence>
<evidence type="ECO:0000256" key="7">
    <source>
        <dbReference type="SAM" id="Phobius"/>
    </source>
</evidence>
<comment type="caution">
    <text evidence="9">The sequence shown here is derived from an EMBL/GenBank/DDBJ whole genome shotgun (WGS) entry which is preliminary data.</text>
</comment>
<evidence type="ECO:0000256" key="2">
    <source>
        <dbReference type="ARBA" id="ARBA00022475"/>
    </source>
</evidence>
<evidence type="ECO:0000256" key="1">
    <source>
        <dbReference type="ARBA" id="ARBA00004651"/>
    </source>
</evidence>
<feature type="transmembrane region" description="Helical" evidence="7">
    <location>
        <begin position="707"/>
        <end position="730"/>
    </location>
</feature>
<comment type="subcellular location">
    <subcellularLocation>
        <location evidence="1">Cell membrane</location>
        <topology evidence="1">Multi-pass membrane protein</topology>
    </subcellularLocation>
</comment>
<gene>
    <name evidence="9" type="ORF">ADL15_33830</name>
</gene>
<evidence type="ECO:0000259" key="8">
    <source>
        <dbReference type="Pfam" id="PF02687"/>
    </source>
</evidence>
<dbReference type="InterPro" id="IPR003838">
    <property type="entry name" value="ABC3_permease_C"/>
</dbReference>
<evidence type="ECO:0000256" key="5">
    <source>
        <dbReference type="ARBA" id="ARBA00023136"/>
    </source>
</evidence>
<dbReference type="PANTHER" id="PTHR30572:SF4">
    <property type="entry name" value="ABC TRANSPORTER PERMEASE YTRF"/>
    <property type="match status" value="1"/>
</dbReference>
<feature type="transmembrane region" description="Helical" evidence="7">
    <location>
        <begin position="426"/>
        <end position="447"/>
    </location>
</feature>
<dbReference type="GO" id="GO:0022857">
    <property type="term" value="F:transmembrane transporter activity"/>
    <property type="evidence" value="ECO:0007669"/>
    <property type="project" value="TreeGrafter"/>
</dbReference>
<dbReference type="AlphaFoldDB" id="A0A117MNZ3"/>
<evidence type="ECO:0000256" key="3">
    <source>
        <dbReference type="ARBA" id="ARBA00022692"/>
    </source>
</evidence>
<dbReference type="Pfam" id="PF02687">
    <property type="entry name" value="FtsX"/>
    <property type="match status" value="2"/>
</dbReference>
<feature type="transmembrane region" description="Helical" evidence="7">
    <location>
        <begin position="351"/>
        <end position="373"/>
    </location>
</feature>
<comment type="similarity">
    <text evidence="6">Belongs to the ABC-4 integral membrane protein family.</text>
</comment>
<organism evidence="9 10">
    <name type="scientific">Actinoplanes awajinensis subsp. mycoplanecinus</name>
    <dbReference type="NCBI Taxonomy" id="135947"/>
    <lineage>
        <taxon>Bacteria</taxon>
        <taxon>Bacillati</taxon>
        <taxon>Actinomycetota</taxon>
        <taxon>Actinomycetes</taxon>
        <taxon>Micromonosporales</taxon>
        <taxon>Micromonosporaceae</taxon>
        <taxon>Actinoplanes</taxon>
    </lineage>
</organism>
<evidence type="ECO:0000313" key="9">
    <source>
        <dbReference type="EMBL" id="KUL27817.1"/>
    </source>
</evidence>
<dbReference type="InterPro" id="IPR050250">
    <property type="entry name" value="Macrolide_Exporter_MacB"/>
</dbReference>
<dbReference type="OrthoDB" id="3223244at2"/>
<sequence>MTTLAARLLRARPGSSAATLLALTLGALILTAMGVLVESGLRYHPEPVRYAAADLVVARPDTTFTSKEFDGETYRSTVALPEGGTVPVALAGTIRDLPGVAAVAVDENIPVVTADGSLAAGRGWGSAILSPYELTAGRAPGREDEVVLDAGAAGGALPGSRVGLVVGGVLRSYEISGLVTGTGTATAFFTDAHAAALAPRSGGVTAIGVLAAPGTDVADLRARIEAVAGDARVLTGTDRGLAERSADRAAAGLLIQIGASFGGYVALLIVFVVAATVGLSVRHRRRDLALLRAVAATPGQVRRMIMAESALIGLVAAVLGVPGGLVAARWLTGELTGRGFLPASFPMLPGVLAAPAAAGVVLVSAVLAGLLAARRISAVKPAEALGEAAAEPTGGGRTRLIGGLVALVAAASAAVAAVAVSGQTAMGAALGMLYLFVLAVALLAPWITNAAARLLTPVLRTGFGTGGYLAAANLRANARGSATVLTSLVLAVGFGGSVWFLQNNLERQAVAESRSGLLASRALVSGAGLSGSALAEVRAIPGVRSATPVRHTTVLAPLMGDGESIGARAVDPATAGAALDLDVTAGSLAGLGEGAVAVSRTQSSMFGWDLGDDVELRLGDGAAVHARVVAIYRRGLGFGDVVLPLSTVAGHTATNLDDEILVSAPASADTALRAVAARHPGSTVVDAAALTGGLAKDLALSAWLNRLLIGVMVGYTVVAAANTMVMAALARRRELALLRLVGVTRRQVRRMVNAEQFGLLGTAVVLGGSIAALTLSSVVRALTGSPVPYVPPLGAVVVLGGTTILALATTVLPIARLLRVPPIEHIGIKE</sequence>
<keyword evidence="3 7" id="KW-0812">Transmembrane</keyword>
<keyword evidence="10" id="KW-1185">Reference proteome</keyword>
<proteinExistence type="inferred from homology"/>
<dbReference type="RefSeq" id="WP_067699646.1">
    <property type="nucleotide sequence ID" value="NZ_LLZH01000294.1"/>
</dbReference>
<keyword evidence="2" id="KW-1003">Cell membrane</keyword>
<accession>A0A117MNZ3</accession>
<reference evidence="9 10" key="1">
    <citation type="submission" date="2015-10" db="EMBL/GenBank/DDBJ databases">
        <authorList>
            <person name="Gilbert D.G."/>
        </authorList>
    </citation>
    <scope>NUCLEOTIDE SEQUENCE [LARGE SCALE GENOMIC DNA]</scope>
    <source>
        <strain evidence="9 10">NRRL B-16712</strain>
    </source>
</reference>
<feature type="domain" description="ABC3 transporter permease C-terminal" evidence="8">
    <location>
        <begin position="708"/>
        <end position="822"/>
    </location>
</feature>